<evidence type="ECO:0000259" key="7">
    <source>
        <dbReference type="PROSITE" id="PS50928"/>
    </source>
</evidence>
<dbReference type="Gene3D" id="1.10.3720.10">
    <property type="entry name" value="MetI-like"/>
    <property type="match status" value="1"/>
</dbReference>
<sequence>MNVPMDVWEVIWLSLQVTTTAIVIGMLIGIPFGAFLGLYSFPGKRLVVIIIYTLMGLPPVLVGVIVYLLFSRYGPLGSLGLLFTPQAMVIAQVLLVSPIITGLTMSAVQAKEKAYWETAKSLGASPIQMMLTIIMEARKGIFSGIAAAYGRAISEVGAVMLVGGNILHHTRVMTTAIILETRMGNFSSGLALGLVLLAISFLFNSFLLIGALQQIQPKRRLRS</sequence>
<reference evidence="8 9" key="1">
    <citation type="submission" date="2018-10" db="EMBL/GenBank/DDBJ databases">
        <title>Phylogenomics of Brevibacillus.</title>
        <authorList>
            <person name="Dunlap C."/>
        </authorList>
    </citation>
    <scope>NUCLEOTIDE SEQUENCE [LARGE SCALE GENOMIC DNA]</scope>
    <source>
        <strain evidence="8 9">JCM 15716</strain>
    </source>
</reference>
<dbReference type="InterPro" id="IPR035906">
    <property type="entry name" value="MetI-like_sf"/>
</dbReference>
<feature type="domain" description="ABC transmembrane type-1" evidence="7">
    <location>
        <begin position="11"/>
        <end position="207"/>
    </location>
</feature>
<dbReference type="PANTHER" id="PTHR43632">
    <property type="entry name" value="PERMEASE COMPONENT OF TUNGSTATE ABC TRANSPORTER"/>
    <property type="match status" value="1"/>
</dbReference>
<evidence type="ECO:0000256" key="3">
    <source>
        <dbReference type="ARBA" id="ARBA00022692"/>
    </source>
</evidence>
<dbReference type="SUPFAM" id="SSF161098">
    <property type="entry name" value="MetI-like"/>
    <property type="match status" value="1"/>
</dbReference>
<evidence type="ECO:0000256" key="5">
    <source>
        <dbReference type="ARBA" id="ARBA00023136"/>
    </source>
</evidence>
<evidence type="ECO:0000256" key="4">
    <source>
        <dbReference type="ARBA" id="ARBA00022989"/>
    </source>
</evidence>
<dbReference type="AlphaFoldDB" id="A0A3M8D930"/>
<keyword evidence="9" id="KW-1185">Reference proteome</keyword>
<dbReference type="GO" id="GO:0055085">
    <property type="term" value="P:transmembrane transport"/>
    <property type="evidence" value="ECO:0007669"/>
    <property type="project" value="InterPro"/>
</dbReference>
<keyword evidence="2 6" id="KW-0813">Transport</keyword>
<accession>A0A3M8D930</accession>
<protein>
    <submittedName>
        <fullName evidence="8">ABC transporter permease subunit</fullName>
    </submittedName>
</protein>
<dbReference type="GO" id="GO:0005886">
    <property type="term" value="C:plasma membrane"/>
    <property type="evidence" value="ECO:0007669"/>
    <property type="project" value="UniProtKB-SubCell"/>
</dbReference>
<comment type="similarity">
    <text evidence="6">Belongs to the binding-protein-dependent transport system permease family.</text>
</comment>
<dbReference type="CDD" id="cd06261">
    <property type="entry name" value="TM_PBP2"/>
    <property type="match status" value="1"/>
</dbReference>
<keyword evidence="4" id="KW-1133">Transmembrane helix</keyword>
<evidence type="ECO:0000256" key="2">
    <source>
        <dbReference type="ARBA" id="ARBA00022448"/>
    </source>
</evidence>
<evidence type="ECO:0000313" key="9">
    <source>
        <dbReference type="Proteomes" id="UP000271031"/>
    </source>
</evidence>
<keyword evidence="3" id="KW-0812">Transmembrane</keyword>
<evidence type="ECO:0000256" key="1">
    <source>
        <dbReference type="ARBA" id="ARBA00004141"/>
    </source>
</evidence>
<comment type="caution">
    <text evidence="8">The sequence shown here is derived from an EMBL/GenBank/DDBJ whole genome shotgun (WGS) entry which is preliminary data.</text>
</comment>
<dbReference type="InterPro" id="IPR049783">
    <property type="entry name" value="ABC_perm_TupB-like"/>
</dbReference>
<proteinExistence type="inferred from homology"/>
<name>A0A3M8D930_9BACL</name>
<dbReference type="RefSeq" id="WP_122919825.1">
    <property type="nucleotide sequence ID" value="NZ_RHHQ01000017.1"/>
</dbReference>
<dbReference type="OrthoDB" id="9781724at2"/>
<dbReference type="InterPro" id="IPR000515">
    <property type="entry name" value="MetI-like"/>
</dbReference>
<keyword evidence="5" id="KW-0472">Membrane</keyword>
<dbReference type="PROSITE" id="PS50928">
    <property type="entry name" value="ABC_TM1"/>
    <property type="match status" value="1"/>
</dbReference>
<gene>
    <name evidence="8" type="ORF">EDM56_20745</name>
</gene>
<evidence type="ECO:0000256" key="6">
    <source>
        <dbReference type="RuleBase" id="RU363032"/>
    </source>
</evidence>
<comment type="subcellular location">
    <subcellularLocation>
        <location evidence="6">Cell membrane</location>
        <topology evidence="6">Multi-pass membrane protein</topology>
    </subcellularLocation>
    <subcellularLocation>
        <location evidence="1">Membrane</location>
        <topology evidence="1">Multi-pass membrane protein</topology>
    </subcellularLocation>
</comment>
<dbReference type="Proteomes" id="UP000271031">
    <property type="component" value="Unassembled WGS sequence"/>
</dbReference>
<dbReference type="EMBL" id="RHHQ01000017">
    <property type="protein sequence ID" value="RNB84542.1"/>
    <property type="molecule type" value="Genomic_DNA"/>
</dbReference>
<dbReference type="NCBIfam" id="NF038017">
    <property type="entry name" value="ABC_perm1"/>
    <property type="match status" value="1"/>
</dbReference>
<dbReference type="PANTHER" id="PTHR43632:SF1">
    <property type="entry name" value="PERMEASE COMPONENT OF TUNGSTATE ABC TRANSPORTER"/>
    <property type="match status" value="1"/>
</dbReference>
<organism evidence="8 9">
    <name type="scientific">Brevibacillus fluminis</name>
    <dbReference type="NCBI Taxonomy" id="511487"/>
    <lineage>
        <taxon>Bacteria</taxon>
        <taxon>Bacillati</taxon>
        <taxon>Bacillota</taxon>
        <taxon>Bacilli</taxon>
        <taxon>Bacillales</taxon>
        <taxon>Paenibacillaceae</taxon>
        <taxon>Brevibacillus</taxon>
    </lineage>
</organism>
<evidence type="ECO:0000313" key="8">
    <source>
        <dbReference type="EMBL" id="RNB84542.1"/>
    </source>
</evidence>
<dbReference type="Pfam" id="PF00528">
    <property type="entry name" value="BPD_transp_1"/>
    <property type="match status" value="1"/>
</dbReference>